<dbReference type="Pfam" id="PF09924">
    <property type="entry name" value="LPG_synthase_C"/>
    <property type="match status" value="1"/>
</dbReference>
<evidence type="ECO:0000313" key="9">
    <source>
        <dbReference type="Proteomes" id="UP000466396"/>
    </source>
</evidence>
<evidence type="ECO:0000313" key="8">
    <source>
        <dbReference type="EMBL" id="BBX96194.1"/>
    </source>
</evidence>
<dbReference type="GO" id="GO:0055091">
    <property type="term" value="P:phospholipid homeostasis"/>
    <property type="evidence" value="ECO:0007669"/>
    <property type="project" value="TreeGrafter"/>
</dbReference>
<keyword evidence="4 6" id="KW-1133">Transmembrane helix</keyword>
<keyword evidence="2" id="KW-1003">Cell membrane</keyword>
<accession>A0A7I7NI15</accession>
<dbReference type="InterPro" id="IPR024320">
    <property type="entry name" value="LPG_synthase_C"/>
</dbReference>
<gene>
    <name evidence="8" type="ORF">MLAC_14880</name>
</gene>
<dbReference type="GO" id="GO:0005886">
    <property type="term" value="C:plasma membrane"/>
    <property type="evidence" value="ECO:0007669"/>
    <property type="project" value="UniProtKB-SubCell"/>
</dbReference>
<keyword evidence="3 6" id="KW-0812">Transmembrane</keyword>
<dbReference type="PANTHER" id="PTHR34697:SF2">
    <property type="entry name" value="PHOSPHATIDYLGLYCEROL LYSYLTRANSFERASE"/>
    <property type="match status" value="1"/>
</dbReference>
<evidence type="ECO:0000256" key="5">
    <source>
        <dbReference type="ARBA" id="ARBA00023136"/>
    </source>
</evidence>
<evidence type="ECO:0000256" key="3">
    <source>
        <dbReference type="ARBA" id="ARBA00022692"/>
    </source>
</evidence>
<name>A0A7I7NI15_9MYCO</name>
<dbReference type="KEGG" id="mlj:MLAC_14880"/>
<dbReference type="InterPro" id="IPR051211">
    <property type="entry name" value="PG_lysyltransferase"/>
</dbReference>
<evidence type="ECO:0000256" key="1">
    <source>
        <dbReference type="ARBA" id="ARBA00004651"/>
    </source>
</evidence>
<feature type="transmembrane region" description="Helical" evidence="6">
    <location>
        <begin position="440"/>
        <end position="461"/>
    </location>
</feature>
<keyword evidence="5 6" id="KW-0472">Membrane</keyword>
<feature type="transmembrane region" description="Helical" evidence="6">
    <location>
        <begin position="93"/>
        <end position="126"/>
    </location>
</feature>
<feature type="transmembrane region" description="Helical" evidence="6">
    <location>
        <begin position="28"/>
        <end position="48"/>
    </location>
</feature>
<evidence type="ECO:0000256" key="4">
    <source>
        <dbReference type="ARBA" id="ARBA00022989"/>
    </source>
</evidence>
<dbReference type="PANTHER" id="PTHR34697">
    <property type="entry name" value="PHOSPHATIDYLGLYCEROL LYSYLTRANSFERASE"/>
    <property type="match status" value="1"/>
</dbReference>
<dbReference type="AlphaFoldDB" id="A0A7I7NI15"/>
<protein>
    <recommendedName>
        <fullName evidence="7">Phosphatidylglycerol lysyltransferase C-terminal domain-containing protein</fullName>
    </recommendedName>
</protein>
<evidence type="ECO:0000256" key="2">
    <source>
        <dbReference type="ARBA" id="ARBA00022475"/>
    </source>
</evidence>
<dbReference type="GO" id="GO:0016755">
    <property type="term" value="F:aminoacyltransferase activity"/>
    <property type="evidence" value="ECO:0007669"/>
    <property type="project" value="TreeGrafter"/>
</dbReference>
<keyword evidence="9" id="KW-1185">Reference proteome</keyword>
<dbReference type="Proteomes" id="UP000466396">
    <property type="component" value="Chromosome"/>
</dbReference>
<reference evidence="8 9" key="1">
    <citation type="journal article" date="2019" name="Emerg. Microbes Infect.">
        <title>Comprehensive subspecies identification of 175 nontuberculous mycobacteria species based on 7547 genomic profiles.</title>
        <authorList>
            <person name="Matsumoto Y."/>
            <person name="Kinjo T."/>
            <person name="Motooka D."/>
            <person name="Nabeya D."/>
            <person name="Jung N."/>
            <person name="Uechi K."/>
            <person name="Horii T."/>
            <person name="Iida T."/>
            <person name="Fujita J."/>
            <person name="Nakamura S."/>
        </authorList>
    </citation>
    <scope>NUCLEOTIDE SEQUENCE [LARGE SCALE GENOMIC DNA]</scope>
    <source>
        <strain evidence="8 9">JCM 15657</strain>
    </source>
</reference>
<evidence type="ECO:0000256" key="6">
    <source>
        <dbReference type="SAM" id="Phobius"/>
    </source>
</evidence>
<sequence>MGVNNPSIDVAPKPRARERVVVHVDSPAARWVGALALFCAACWLIAILARDYRHEDWHAAGRLCWSLTVLAAVALIARGIFLGRPVTAMHATGAALFVVAGVGSHVLSFDLLGNMLIAGSGLVLMWPTSSHPRPEDLPRVWQLINATSADPLAPFAMQPGRAYHFNATGTAAVAYRTRMGYAVVGGDPIGDETQFPELVADFAVMCRAHGWRIVVLGCSERRLNLWSDPVVIGQSLRAIPIGRDVVVDVAGFDMVGRKFRNLRQAVQRTHNFGITTEIVAEQGLDDQQLAELTEMLRASGSGAHTDRGFCMNLDGVLEGRYPGIQLIIARDSSGRIQGFHRYATAGGGSDITLDVPRRRRGSPNGIDERLSVDMIMAAKAAGAQRLSLAFAAFTEIFDDQNRGRLRRLFYRLIHFLDPLIALESLYRYVRKFHALDTHRYALVSLSQLLPLLVVLLSLEFMPRRRHL</sequence>
<feature type="domain" description="Phosphatidylglycerol lysyltransferase C-terminal" evidence="7">
    <location>
        <begin position="146"/>
        <end position="441"/>
    </location>
</feature>
<evidence type="ECO:0000259" key="7">
    <source>
        <dbReference type="Pfam" id="PF09924"/>
    </source>
</evidence>
<proteinExistence type="predicted"/>
<comment type="subcellular location">
    <subcellularLocation>
        <location evidence="1">Cell membrane</location>
        <topology evidence="1">Multi-pass membrane protein</topology>
    </subcellularLocation>
</comment>
<dbReference type="EMBL" id="AP022581">
    <property type="protein sequence ID" value="BBX96194.1"/>
    <property type="molecule type" value="Genomic_DNA"/>
</dbReference>
<organism evidence="8 9">
    <name type="scientific">Mycobacterium lacus</name>
    <dbReference type="NCBI Taxonomy" id="169765"/>
    <lineage>
        <taxon>Bacteria</taxon>
        <taxon>Bacillati</taxon>
        <taxon>Actinomycetota</taxon>
        <taxon>Actinomycetes</taxon>
        <taxon>Mycobacteriales</taxon>
        <taxon>Mycobacteriaceae</taxon>
        <taxon>Mycobacterium</taxon>
    </lineage>
</organism>
<feature type="transmembrane region" description="Helical" evidence="6">
    <location>
        <begin position="60"/>
        <end position="81"/>
    </location>
</feature>